<dbReference type="SUPFAM" id="SSF52922">
    <property type="entry name" value="TK C-terminal domain-like"/>
    <property type="match status" value="1"/>
</dbReference>
<dbReference type="CDD" id="cd02007">
    <property type="entry name" value="TPP_DXS"/>
    <property type="match status" value="1"/>
</dbReference>
<evidence type="ECO:0000256" key="2">
    <source>
        <dbReference type="ARBA" id="ARBA00011081"/>
    </source>
</evidence>
<keyword evidence="4 10" id="KW-0808">Transferase</keyword>
<accession>A0ABX0SEX7</accession>
<feature type="binding site" evidence="10">
    <location>
        <begin position="114"/>
        <end position="116"/>
    </location>
    <ligand>
        <name>thiamine diphosphate</name>
        <dbReference type="ChEBI" id="CHEBI:58937"/>
    </ligand>
</feature>
<dbReference type="PANTHER" id="PTHR43322">
    <property type="entry name" value="1-D-DEOXYXYLULOSE 5-PHOSPHATE SYNTHASE-RELATED"/>
    <property type="match status" value="1"/>
</dbReference>
<gene>
    <name evidence="10" type="primary">dxs</name>
    <name evidence="13" type="ORF">FB473_001564</name>
</gene>
<feature type="compositionally biased region" description="Basic and acidic residues" evidence="11">
    <location>
        <begin position="628"/>
        <end position="637"/>
    </location>
</feature>
<dbReference type="PANTHER" id="PTHR43322:SF5">
    <property type="entry name" value="1-DEOXY-D-XYLULOSE-5-PHOSPHATE SYNTHASE, CHLOROPLASTIC"/>
    <property type="match status" value="1"/>
</dbReference>
<evidence type="ECO:0000313" key="13">
    <source>
        <dbReference type="EMBL" id="NIH56919.1"/>
    </source>
</evidence>
<comment type="similarity">
    <text evidence="2 10">Belongs to the transketolase family. DXPS subfamily.</text>
</comment>
<protein>
    <recommendedName>
        <fullName evidence="10">1-deoxy-D-xylulose-5-phosphate synthase</fullName>
        <ecNumber evidence="10">2.2.1.7</ecNumber>
    </recommendedName>
    <alternativeName>
        <fullName evidence="10">1-deoxyxylulose-5-phosphate synthase</fullName>
        <shortName evidence="10">DXP synthase</shortName>
        <shortName evidence="10">DXPS</shortName>
    </alternativeName>
</protein>
<evidence type="ECO:0000256" key="7">
    <source>
        <dbReference type="ARBA" id="ARBA00022977"/>
    </source>
</evidence>
<feature type="domain" description="Transketolase-like pyrimidine-binding" evidence="12">
    <location>
        <begin position="317"/>
        <end position="481"/>
    </location>
</feature>
<dbReference type="InterPro" id="IPR033248">
    <property type="entry name" value="Transketolase_C"/>
</dbReference>
<dbReference type="InterPro" id="IPR005477">
    <property type="entry name" value="Dxylulose-5-P_synthase"/>
</dbReference>
<dbReference type="Proteomes" id="UP000749311">
    <property type="component" value="Unassembled WGS sequence"/>
</dbReference>
<evidence type="ECO:0000256" key="8">
    <source>
        <dbReference type="ARBA" id="ARBA00023052"/>
    </source>
</evidence>
<dbReference type="InterPro" id="IPR029061">
    <property type="entry name" value="THDP-binding"/>
</dbReference>
<dbReference type="HAMAP" id="MF_00315">
    <property type="entry name" value="DXP_synth"/>
    <property type="match status" value="1"/>
</dbReference>
<sequence length="657" mass="70154">MPLLDSINRPDDLRRLSSDELTSLAAEIRRFLITNVSRTGGHLGPNLGVVELTIALHLVFDSPHDPIVFDTGHQSYVHKILTGRRGGFPTLRRKDGLSGYPSRAESGHDWVENSHASASLGWAHGLAQGFRLQGASDRTVVAVIGDGALTGGMVWEALNNIAVTELPMVIVVNDNGRSYAPTVGGLSAHLSAIRTSPRYEPTLDTIRTSIRRTPVVGRPAYELLHGVKAGLKDVLAPQGLFSDLDIKYVGPVDGHDIGALVLALRQAKGFGGPVVVHAITQKGRGFRAAEQYEIDLFHSIGPIDAVTGAPINPSSHATWTEAFGQEMVELGESNPKLVALTAAMLHPVGLARFAAMYPERVFDVGIAEQHAMTYAAGLARTGLHPVFAVYSTFLNRALDQLVMDVGLHHLPVTIVCDRAGVTGSDGASHNGVWDVALAGIVPGLRLAAPRDQPRLHAALEAATTRRDGPTLIRYAKGRLPDPLPAVTTREGLDHLVFTEQKNVLIVAWGSMCQVAVEAAKLLEREGIAAGVVDPVWGLPVSDALVELCSGYRMVATIEDDLIVGGLGSRLALAMSDAGVDVPVRHFGVPQEYLPTASRAEVLADIGLTPGAVARSIIEAVAVDENDSADDRLPDDRLPGAVRYRPAETVTEPRRPTR</sequence>
<dbReference type="NCBIfam" id="NF003933">
    <property type="entry name" value="PRK05444.2-2"/>
    <property type="match status" value="1"/>
</dbReference>
<dbReference type="Pfam" id="PF13292">
    <property type="entry name" value="DXP_synthase_N"/>
    <property type="match status" value="1"/>
</dbReference>
<dbReference type="InterPro" id="IPR049557">
    <property type="entry name" value="Transketolase_CS"/>
</dbReference>
<dbReference type="Gene3D" id="3.40.50.920">
    <property type="match status" value="1"/>
</dbReference>
<feature type="binding site" evidence="10">
    <location>
        <position position="73"/>
    </location>
    <ligand>
        <name>thiamine diphosphate</name>
        <dbReference type="ChEBI" id="CHEBI:58937"/>
    </ligand>
</feature>
<comment type="function">
    <text evidence="10">Catalyzes the acyloin condensation reaction between C atoms 2 and 3 of pyruvate and glyceraldehyde 3-phosphate to yield 1-deoxy-D-xylulose-5-phosphate (DXP).</text>
</comment>
<dbReference type="Pfam" id="PF02780">
    <property type="entry name" value="Transketolase_C"/>
    <property type="match status" value="1"/>
</dbReference>
<keyword evidence="6 10" id="KW-0460">Magnesium</keyword>
<evidence type="ECO:0000256" key="6">
    <source>
        <dbReference type="ARBA" id="ARBA00022842"/>
    </source>
</evidence>
<comment type="cofactor">
    <cofactor evidence="10">
        <name>Mg(2+)</name>
        <dbReference type="ChEBI" id="CHEBI:18420"/>
    </cofactor>
    <text evidence="10">Binds 1 Mg(2+) ion per subunit.</text>
</comment>
<dbReference type="Gene3D" id="3.40.50.970">
    <property type="match status" value="2"/>
</dbReference>
<comment type="caution">
    <text evidence="13">The sequence shown here is derived from an EMBL/GenBank/DDBJ whole genome shotgun (WGS) entry which is preliminary data.</text>
</comment>
<evidence type="ECO:0000256" key="4">
    <source>
        <dbReference type="ARBA" id="ARBA00022679"/>
    </source>
</evidence>
<keyword evidence="8 10" id="KW-0786">Thiamine pyrophosphate</keyword>
<evidence type="ECO:0000256" key="1">
    <source>
        <dbReference type="ARBA" id="ARBA00004980"/>
    </source>
</evidence>
<feature type="binding site" evidence="10">
    <location>
        <position position="368"/>
    </location>
    <ligand>
        <name>thiamine diphosphate</name>
        <dbReference type="ChEBI" id="CHEBI:58937"/>
    </ligand>
</feature>
<keyword evidence="9 10" id="KW-0414">Isoprene biosynthesis</keyword>
<reference evidence="13 14" key="1">
    <citation type="submission" date="2020-02" db="EMBL/GenBank/DDBJ databases">
        <title>Sequencing the genomes of 1000 actinobacteria strains.</title>
        <authorList>
            <person name="Klenk H.-P."/>
        </authorList>
    </citation>
    <scope>NUCLEOTIDE SEQUENCE [LARGE SCALE GENOMIC DNA]</scope>
    <source>
        <strain evidence="13 14">DSM 19609</strain>
    </source>
</reference>
<dbReference type="PROSITE" id="PS00802">
    <property type="entry name" value="TRANSKETOLASE_2"/>
    <property type="match status" value="1"/>
</dbReference>
<dbReference type="PROSITE" id="PS00801">
    <property type="entry name" value="TRANSKETOLASE_1"/>
    <property type="match status" value="1"/>
</dbReference>
<dbReference type="SMART" id="SM00861">
    <property type="entry name" value="Transket_pyr"/>
    <property type="match status" value="1"/>
</dbReference>
<dbReference type="GO" id="GO:0008661">
    <property type="term" value="F:1-deoxy-D-xylulose-5-phosphate synthase activity"/>
    <property type="evidence" value="ECO:0007669"/>
    <property type="project" value="UniProtKB-EC"/>
</dbReference>
<dbReference type="InterPro" id="IPR020826">
    <property type="entry name" value="Transketolase_BS"/>
</dbReference>
<dbReference type="SUPFAM" id="SSF52518">
    <property type="entry name" value="Thiamin diphosphate-binding fold (THDP-binding)"/>
    <property type="match status" value="1"/>
</dbReference>
<comment type="cofactor">
    <cofactor evidence="10">
        <name>thiamine diphosphate</name>
        <dbReference type="ChEBI" id="CHEBI:58937"/>
    </cofactor>
    <text evidence="10">Binds 1 thiamine pyrophosphate per subunit.</text>
</comment>
<keyword evidence="14" id="KW-1185">Reference proteome</keyword>
<comment type="catalytic activity">
    <reaction evidence="10">
        <text>D-glyceraldehyde 3-phosphate + pyruvate + H(+) = 1-deoxy-D-xylulose 5-phosphate + CO2</text>
        <dbReference type="Rhea" id="RHEA:12605"/>
        <dbReference type="ChEBI" id="CHEBI:15361"/>
        <dbReference type="ChEBI" id="CHEBI:15378"/>
        <dbReference type="ChEBI" id="CHEBI:16526"/>
        <dbReference type="ChEBI" id="CHEBI:57792"/>
        <dbReference type="ChEBI" id="CHEBI:59776"/>
        <dbReference type="EC" id="2.2.1.7"/>
    </reaction>
</comment>
<proteinExistence type="inferred from homology"/>
<dbReference type="Pfam" id="PF02779">
    <property type="entry name" value="Transket_pyr"/>
    <property type="match status" value="1"/>
</dbReference>
<feature type="binding site" evidence="10">
    <location>
        <position position="286"/>
    </location>
    <ligand>
        <name>thiamine diphosphate</name>
        <dbReference type="ChEBI" id="CHEBI:58937"/>
    </ligand>
</feature>
<dbReference type="CDD" id="cd07033">
    <property type="entry name" value="TPP_PYR_DXS_TK_like"/>
    <property type="match status" value="1"/>
</dbReference>
<dbReference type="InterPro" id="IPR009014">
    <property type="entry name" value="Transketo_C/PFOR_II"/>
</dbReference>
<keyword evidence="5 10" id="KW-0479">Metal-binding</keyword>
<dbReference type="InterPro" id="IPR005475">
    <property type="entry name" value="Transketolase-like_Pyr-bd"/>
</dbReference>
<keyword evidence="7 10" id="KW-0784">Thiamine biosynthesis</keyword>
<evidence type="ECO:0000256" key="11">
    <source>
        <dbReference type="SAM" id="MobiDB-lite"/>
    </source>
</evidence>
<feature type="binding site" evidence="10">
    <location>
        <position position="175"/>
    </location>
    <ligand>
        <name>thiamine diphosphate</name>
        <dbReference type="ChEBI" id="CHEBI:58937"/>
    </ligand>
</feature>
<dbReference type="EC" id="2.2.1.7" evidence="10"/>
<evidence type="ECO:0000256" key="3">
    <source>
        <dbReference type="ARBA" id="ARBA00011738"/>
    </source>
</evidence>
<feature type="region of interest" description="Disordered" evidence="11">
    <location>
        <begin position="627"/>
        <end position="657"/>
    </location>
</feature>
<evidence type="ECO:0000256" key="10">
    <source>
        <dbReference type="HAMAP-Rule" id="MF_00315"/>
    </source>
</evidence>
<dbReference type="RefSeq" id="WP_167166219.1">
    <property type="nucleotide sequence ID" value="NZ_BAAAOO010000015.1"/>
</dbReference>
<evidence type="ECO:0000256" key="5">
    <source>
        <dbReference type="ARBA" id="ARBA00022723"/>
    </source>
</evidence>
<comment type="pathway">
    <text evidence="1 10">Metabolic intermediate biosynthesis; 1-deoxy-D-xylulose 5-phosphate biosynthesis; 1-deoxy-D-xylulose 5-phosphate from D-glyceraldehyde 3-phosphate and pyruvate: step 1/1.</text>
</comment>
<organism evidence="13 14">
    <name type="scientific">Brooklawnia cerclae</name>
    <dbReference type="NCBI Taxonomy" id="349934"/>
    <lineage>
        <taxon>Bacteria</taxon>
        <taxon>Bacillati</taxon>
        <taxon>Actinomycetota</taxon>
        <taxon>Actinomycetes</taxon>
        <taxon>Propionibacteriales</taxon>
        <taxon>Propionibacteriaceae</taxon>
        <taxon>Brooklawnia</taxon>
    </lineage>
</organism>
<dbReference type="EMBL" id="JAAMOZ010000001">
    <property type="protein sequence ID" value="NIH56919.1"/>
    <property type="molecule type" value="Genomic_DNA"/>
</dbReference>
<evidence type="ECO:0000259" key="12">
    <source>
        <dbReference type="SMART" id="SM00861"/>
    </source>
</evidence>
<evidence type="ECO:0000313" key="14">
    <source>
        <dbReference type="Proteomes" id="UP000749311"/>
    </source>
</evidence>
<name>A0ABX0SEX7_9ACTN</name>
<feature type="binding site" evidence="10">
    <location>
        <position position="175"/>
    </location>
    <ligand>
        <name>Mg(2+)</name>
        <dbReference type="ChEBI" id="CHEBI:18420"/>
    </ligand>
</feature>
<evidence type="ECO:0000256" key="9">
    <source>
        <dbReference type="ARBA" id="ARBA00023229"/>
    </source>
</evidence>
<comment type="subunit">
    <text evidence="3 10">Homodimer.</text>
</comment>
<dbReference type="NCBIfam" id="TIGR00204">
    <property type="entry name" value="dxs"/>
    <property type="match status" value="1"/>
</dbReference>
<feature type="binding site" evidence="10">
    <location>
        <position position="146"/>
    </location>
    <ligand>
        <name>Mg(2+)</name>
        <dbReference type="ChEBI" id="CHEBI:18420"/>
    </ligand>
</feature>
<feature type="binding site" evidence="10">
    <location>
        <begin position="147"/>
        <end position="148"/>
    </location>
    <ligand>
        <name>thiamine diphosphate</name>
        <dbReference type="ChEBI" id="CHEBI:58937"/>
    </ligand>
</feature>